<dbReference type="KEGG" id="vg:65129560"/>
<accession>A0A7M1RXC0</accession>
<protein>
    <submittedName>
        <fullName evidence="1">Uncharacterized protein</fullName>
    </submittedName>
</protein>
<reference evidence="1 2" key="1">
    <citation type="submission" date="2020-07" db="EMBL/GenBank/DDBJ databases">
        <title>Taxonomic proposal: Crassvirales, a new order of highly abundant and diverse bacterial viruses.</title>
        <authorList>
            <person name="Shkoporov A.N."/>
            <person name="Stockdale S.R."/>
            <person name="Guerin E."/>
            <person name="Ross R.P."/>
            <person name="Hill C."/>
        </authorList>
    </citation>
    <scope>NUCLEOTIDE SEQUENCE [LARGE SCALE GENOMIC DNA]</scope>
</reference>
<evidence type="ECO:0000313" key="1">
    <source>
        <dbReference type="EMBL" id="QOR59067.1"/>
    </source>
</evidence>
<keyword evidence="2" id="KW-1185">Reference proteome</keyword>
<dbReference type="Proteomes" id="UP000593772">
    <property type="component" value="Segment"/>
</dbReference>
<dbReference type="RefSeq" id="YP_010111225.1">
    <property type="nucleotide sequence ID" value="NC_055879.1"/>
</dbReference>
<organism evidence="1 2">
    <name type="scientific">uncultured phage cr110_1</name>
    <dbReference type="NCBI Taxonomy" id="2772070"/>
    <lineage>
        <taxon>Viruses</taxon>
        <taxon>Duplodnaviria</taxon>
        <taxon>Heunggongvirae</taxon>
        <taxon>Uroviricota</taxon>
        <taxon>Caudoviricetes</taxon>
        <taxon>Crassvirales</taxon>
        <taxon>Intestiviridae</taxon>
        <taxon>Crudevirinae</taxon>
        <taxon>Delmidovirus</taxon>
        <taxon>Delmidovirus intestinihominis</taxon>
    </lineage>
</organism>
<sequence>MDNIKISKFVAGLDLDKNRKKLLIIFIEELIKESTESDYKLPLASNNTRGGIKSGY</sequence>
<dbReference type="GeneID" id="65129560"/>
<proteinExistence type="predicted"/>
<name>A0A7M1RXC0_9CAUD</name>
<dbReference type="EMBL" id="MT774386">
    <property type="protein sequence ID" value="QOR59067.1"/>
    <property type="molecule type" value="Genomic_DNA"/>
</dbReference>
<evidence type="ECO:0000313" key="2">
    <source>
        <dbReference type="Proteomes" id="UP000593772"/>
    </source>
</evidence>